<sequence length="61" mass="6586">MLDTAADGGAAALYERLGFNLAGMIPGYALKPHGRIGEKAEQAASQRVFRPALLYPREIIK</sequence>
<organism evidence="1 2">
    <name type="scientific">Deinococcus aluminii</name>
    <dbReference type="NCBI Taxonomy" id="1656885"/>
    <lineage>
        <taxon>Bacteria</taxon>
        <taxon>Thermotogati</taxon>
        <taxon>Deinococcota</taxon>
        <taxon>Deinococci</taxon>
        <taxon>Deinococcales</taxon>
        <taxon>Deinococcaceae</taxon>
        <taxon>Deinococcus</taxon>
    </lineage>
</organism>
<comment type="caution">
    <text evidence="1">The sequence shown here is derived from an EMBL/GenBank/DDBJ whole genome shotgun (WGS) entry which is preliminary data.</text>
</comment>
<dbReference type="Proteomes" id="UP001404956">
    <property type="component" value="Unassembled WGS sequence"/>
</dbReference>
<dbReference type="EMBL" id="BAABRV010000002">
    <property type="protein sequence ID" value="GAA5532562.1"/>
    <property type="molecule type" value="Genomic_DNA"/>
</dbReference>
<gene>
    <name evidence="1" type="ORF">Dalu01_00951</name>
</gene>
<evidence type="ECO:0000313" key="2">
    <source>
        <dbReference type="Proteomes" id="UP001404956"/>
    </source>
</evidence>
<name>A0ABP9XB17_9DEIO</name>
<evidence type="ECO:0008006" key="3">
    <source>
        <dbReference type="Google" id="ProtNLM"/>
    </source>
</evidence>
<dbReference type="RefSeq" id="WP_345451796.1">
    <property type="nucleotide sequence ID" value="NZ_BAABRV010000002.1"/>
</dbReference>
<evidence type="ECO:0000313" key="1">
    <source>
        <dbReference type="EMBL" id="GAA5532562.1"/>
    </source>
</evidence>
<proteinExistence type="predicted"/>
<dbReference type="Gene3D" id="3.40.630.30">
    <property type="match status" value="1"/>
</dbReference>
<protein>
    <recommendedName>
        <fullName evidence="3">GNAT family N-acetyltransferase</fullName>
    </recommendedName>
</protein>
<keyword evidence="2" id="KW-1185">Reference proteome</keyword>
<accession>A0ABP9XB17</accession>
<reference evidence="1 2" key="1">
    <citation type="submission" date="2024-02" db="EMBL/GenBank/DDBJ databases">
        <title>Deinococcus aluminii NBRC 112889.</title>
        <authorList>
            <person name="Ichikawa N."/>
            <person name="Katano-Makiyama Y."/>
            <person name="Hidaka K."/>
        </authorList>
    </citation>
    <scope>NUCLEOTIDE SEQUENCE [LARGE SCALE GENOMIC DNA]</scope>
    <source>
        <strain evidence="1 2">NBRC 112889</strain>
    </source>
</reference>